<dbReference type="Proteomes" id="UP001168877">
    <property type="component" value="Unassembled WGS sequence"/>
</dbReference>
<gene>
    <name evidence="1" type="ORF">LWI29_014580</name>
</gene>
<organism evidence="1 2">
    <name type="scientific">Acer saccharum</name>
    <name type="common">Sugar maple</name>
    <dbReference type="NCBI Taxonomy" id="4024"/>
    <lineage>
        <taxon>Eukaryota</taxon>
        <taxon>Viridiplantae</taxon>
        <taxon>Streptophyta</taxon>
        <taxon>Embryophyta</taxon>
        <taxon>Tracheophyta</taxon>
        <taxon>Spermatophyta</taxon>
        <taxon>Magnoliopsida</taxon>
        <taxon>eudicotyledons</taxon>
        <taxon>Gunneridae</taxon>
        <taxon>Pentapetalae</taxon>
        <taxon>rosids</taxon>
        <taxon>malvids</taxon>
        <taxon>Sapindales</taxon>
        <taxon>Sapindaceae</taxon>
        <taxon>Hippocastanoideae</taxon>
        <taxon>Acereae</taxon>
        <taxon>Acer</taxon>
    </lineage>
</organism>
<protein>
    <submittedName>
        <fullName evidence="1">Uncharacterized protein</fullName>
    </submittedName>
</protein>
<dbReference type="EMBL" id="JAUESC010000386">
    <property type="protein sequence ID" value="KAK0576259.1"/>
    <property type="molecule type" value="Genomic_DNA"/>
</dbReference>
<name>A0AA39RLQ8_ACESA</name>
<sequence length="77" mass="8749">MAISIKYLPEKASWIWDPFPKTRRFPLRCSSICDIDEEEAFAILVALAERNLVTLVKDARAGHVSLSLNLALHLNNR</sequence>
<dbReference type="AlphaFoldDB" id="A0AA39RLQ8"/>
<evidence type="ECO:0000313" key="2">
    <source>
        <dbReference type="Proteomes" id="UP001168877"/>
    </source>
</evidence>
<evidence type="ECO:0000313" key="1">
    <source>
        <dbReference type="EMBL" id="KAK0576259.1"/>
    </source>
</evidence>
<reference evidence="1" key="2">
    <citation type="submission" date="2023-06" db="EMBL/GenBank/DDBJ databases">
        <authorList>
            <person name="Swenson N.G."/>
            <person name="Wegrzyn J.L."/>
            <person name="Mcevoy S.L."/>
        </authorList>
    </citation>
    <scope>NUCLEOTIDE SEQUENCE</scope>
    <source>
        <strain evidence="1">NS2018</strain>
        <tissue evidence="1">Leaf</tissue>
    </source>
</reference>
<keyword evidence="2" id="KW-1185">Reference proteome</keyword>
<proteinExistence type="predicted"/>
<comment type="caution">
    <text evidence="1">The sequence shown here is derived from an EMBL/GenBank/DDBJ whole genome shotgun (WGS) entry which is preliminary data.</text>
</comment>
<accession>A0AA39RLQ8</accession>
<reference evidence="1" key="1">
    <citation type="journal article" date="2022" name="Plant J.">
        <title>Strategies of tolerance reflected in two North American maple genomes.</title>
        <authorList>
            <person name="McEvoy S.L."/>
            <person name="Sezen U.U."/>
            <person name="Trouern-Trend A."/>
            <person name="McMahon S.M."/>
            <person name="Schaberg P.G."/>
            <person name="Yang J."/>
            <person name="Wegrzyn J.L."/>
            <person name="Swenson N.G."/>
        </authorList>
    </citation>
    <scope>NUCLEOTIDE SEQUENCE</scope>
    <source>
        <strain evidence="1">NS2018</strain>
    </source>
</reference>